<name>A0A2T0HI39_PSEFL</name>
<dbReference type="GO" id="GO:0003677">
    <property type="term" value="F:DNA binding"/>
    <property type="evidence" value="ECO:0007669"/>
    <property type="project" value="InterPro"/>
</dbReference>
<dbReference type="PANTHER" id="PTHR34322">
    <property type="entry name" value="TRANSPOSASE, Y1_TNP DOMAIN-CONTAINING"/>
    <property type="match status" value="1"/>
</dbReference>
<dbReference type="InterPro" id="IPR002686">
    <property type="entry name" value="Transposase_17"/>
</dbReference>
<dbReference type="SMART" id="SM01321">
    <property type="entry name" value="Y1_Tnp"/>
    <property type="match status" value="1"/>
</dbReference>
<protein>
    <submittedName>
        <fullName evidence="2">Transposase</fullName>
    </submittedName>
</protein>
<evidence type="ECO:0000313" key="2">
    <source>
        <dbReference type="EMBL" id="PRW79803.1"/>
    </source>
</evidence>
<dbReference type="SUPFAM" id="SSF143422">
    <property type="entry name" value="Transposase IS200-like"/>
    <property type="match status" value="1"/>
</dbReference>
<gene>
    <name evidence="2" type="ORF">C7A10_32600</name>
</gene>
<comment type="caution">
    <text evidence="2">The sequence shown here is derived from an EMBL/GenBank/DDBJ whole genome shotgun (WGS) entry which is preliminary data.</text>
</comment>
<feature type="non-terminal residue" evidence="2">
    <location>
        <position position="84"/>
    </location>
</feature>
<dbReference type="GO" id="GO:0004803">
    <property type="term" value="F:transposase activity"/>
    <property type="evidence" value="ECO:0007669"/>
    <property type="project" value="InterPro"/>
</dbReference>
<sequence>VTIMARRPRLIVPEVPLHIIQRGNNRGNCFFSESDYMAYLSMLKDSARVAECKVHAYVLMSNHVHLLVTPSADQSAGKLMKYLG</sequence>
<dbReference type="EMBL" id="PVUH01000231">
    <property type="protein sequence ID" value="PRW79803.1"/>
    <property type="molecule type" value="Genomic_DNA"/>
</dbReference>
<evidence type="ECO:0000313" key="3">
    <source>
        <dbReference type="Proteomes" id="UP000239731"/>
    </source>
</evidence>
<organism evidence="2 3">
    <name type="scientific">Pseudomonas fluorescens</name>
    <dbReference type="NCBI Taxonomy" id="294"/>
    <lineage>
        <taxon>Bacteria</taxon>
        <taxon>Pseudomonadati</taxon>
        <taxon>Pseudomonadota</taxon>
        <taxon>Gammaproteobacteria</taxon>
        <taxon>Pseudomonadales</taxon>
        <taxon>Pseudomonadaceae</taxon>
        <taxon>Pseudomonas</taxon>
    </lineage>
</organism>
<reference evidence="2 3" key="1">
    <citation type="submission" date="2018-03" db="EMBL/GenBank/DDBJ databases">
        <title>Blue discolouration in mozzarella cheese caused by Pseudomonas fluorescens.</title>
        <authorList>
            <person name="Chiesa F."/>
            <person name="Dalmasso A."/>
            <person name="Lomonaco S."/>
        </authorList>
    </citation>
    <scope>NUCLEOTIDE SEQUENCE [LARGE SCALE GENOMIC DNA]</scope>
    <source>
        <strain evidence="2 3">11293</strain>
    </source>
</reference>
<dbReference type="InterPro" id="IPR036515">
    <property type="entry name" value="Transposase_17_sf"/>
</dbReference>
<dbReference type="GO" id="GO:0006313">
    <property type="term" value="P:DNA transposition"/>
    <property type="evidence" value="ECO:0007669"/>
    <property type="project" value="InterPro"/>
</dbReference>
<dbReference type="Pfam" id="PF01797">
    <property type="entry name" value="Y1_Tnp"/>
    <property type="match status" value="1"/>
</dbReference>
<dbReference type="Gene3D" id="3.30.70.1290">
    <property type="entry name" value="Transposase IS200-like"/>
    <property type="match status" value="1"/>
</dbReference>
<dbReference type="AlphaFoldDB" id="A0A2T0HI39"/>
<feature type="domain" description="Transposase IS200-like" evidence="1">
    <location>
        <begin position="12"/>
        <end position="84"/>
    </location>
</feature>
<feature type="non-terminal residue" evidence="2">
    <location>
        <position position="1"/>
    </location>
</feature>
<dbReference type="Proteomes" id="UP000239731">
    <property type="component" value="Unassembled WGS sequence"/>
</dbReference>
<evidence type="ECO:0000259" key="1">
    <source>
        <dbReference type="SMART" id="SM01321"/>
    </source>
</evidence>
<accession>A0A2T0HI39</accession>
<proteinExistence type="predicted"/>
<dbReference type="PANTHER" id="PTHR34322:SF2">
    <property type="entry name" value="TRANSPOSASE IS200-LIKE DOMAIN-CONTAINING PROTEIN"/>
    <property type="match status" value="1"/>
</dbReference>